<feature type="transmembrane region" description="Helical" evidence="6">
    <location>
        <begin position="121"/>
        <end position="146"/>
    </location>
</feature>
<dbReference type="Proteomes" id="UP000093080">
    <property type="component" value="Unassembled WGS sequence"/>
</dbReference>
<dbReference type="EMBL" id="MAGO01000012">
    <property type="protein sequence ID" value="OCC14428.1"/>
    <property type="molecule type" value="Genomic_DNA"/>
</dbReference>
<evidence type="ECO:0000313" key="7">
    <source>
        <dbReference type="EMBL" id="OCC14428.1"/>
    </source>
</evidence>
<feature type="transmembrane region" description="Helical" evidence="6">
    <location>
        <begin position="6"/>
        <end position="29"/>
    </location>
</feature>
<evidence type="ECO:0000256" key="6">
    <source>
        <dbReference type="SAM" id="Phobius"/>
    </source>
</evidence>
<gene>
    <name evidence="7" type="ORF">DBT_2157</name>
</gene>
<evidence type="ECO:0000256" key="2">
    <source>
        <dbReference type="ARBA" id="ARBA00022475"/>
    </source>
</evidence>
<dbReference type="GO" id="GO:0006865">
    <property type="term" value="P:amino acid transport"/>
    <property type="evidence" value="ECO:0007669"/>
    <property type="project" value="InterPro"/>
</dbReference>
<dbReference type="PANTHER" id="PTHR38825">
    <property type="entry name" value="LYSINE EXPORTER PROTEIN (LYSE/YGGA)"/>
    <property type="match status" value="1"/>
</dbReference>
<keyword evidence="3 6" id="KW-0812">Transmembrane</keyword>
<dbReference type="InterPro" id="IPR001123">
    <property type="entry name" value="LeuE-type"/>
</dbReference>
<evidence type="ECO:0000256" key="1">
    <source>
        <dbReference type="ARBA" id="ARBA00004651"/>
    </source>
</evidence>
<organism evidence="7 8">
    <name type="scientific">Dissulfuribacter thermophilus</name>
    <dbReference type="NCBI Taxonomy" id="1156395"/>
    <lineage>
        <taxon>Bacteria</taxon>
        <taxon>Pseudomonadati</taxon>
        <taxon>Thermodesulfobacteriota</taxon>
        <taxon>Dissulfuribacteria</taxon>
        <taxon>Dissulfuribacterales</taxon>
        <taxon>Dissulfuribacteraceae</taxon>
        <taxon>Dissulfuribacter</taxon>
    </lineage>
</organism>
<keyword evidence="4 6" id="KW-1133">Transmembrane helix</keyword>
<feature type="transmembrane region" description="Helical" evidence="6">
    <location>
        <begin position="41"/>
        <end position="66"/>
    </location>
</feature>
<proteinExistence type="predicted"/>
<dbReference type="STRING" id="1156395.DBT_2157"/>
<keyword evidence="2" id="KW-1003">Cell membrane</keyword>
<feature type="transmembrane region" description="Helical" evidence="6">
    <location>
        <begin position="152"/>
        <end position="172"/>
    </location>
</feature>
<evidence type="ECO:0000256" key="4">
    <source>
        <dbReference type="ARBA" id="ARBA00022989"/>
    </source>
</evidence>
<reference evidence="7 8" key="1">
    <citation type="submission" date="2016-06" db="EMBL/GenBank/DDBJ databases">
        <title>Respiratory ammonification of nitrate coupled to the oxidation of elemental sulfur in deep-sea autotrophic thermophilic bacteria.</title>
        <authorList>
            <person name="Slobodkina G.B."/>
            <person name="Mardanov A.V."/>
            <person name="Ravin N.V."/>
            <person name="Frolova A.A."/>
            <person name="Viryasiv M.B."/>
            <person name="Chernyh N.A."/>
            <person name="Bonch-Osmolovskaya E.A."/>
            <person name="Slobodkin A.I."/>
        </authorList>
    </citation>
    <scope>NUCLEOTIDE SEQUENCE [LARGE SCALE GENOMIC DNA]</scope>
    <source>
        <strain evidence="7 8">S69</strain>
    </source>
</reference>
<sequence>MDELISIPSIFVTSFILALSGALMPGPLLTVTIAESIKKGFWAGPLIITGHSLLELCLIILILLGLGPYLKIPMVMGTIAFIGGIMLLWMGYSMFKEASNLSLSFAEKKQEVSNPNGKNTLLLGIIFSISNPYWTLWWVTIGLGYLTSAIKFGSIGIISFFIGHIAADYTWYSIVSFGTSKGSALIGDHHYRTIIRCCAICLVLFGSWFVVSAYTHFKA</sequence>
<comment type="caution">
    <text evidence="7">The sequence shown here is derived from an EMBL/GenBank/DDBJ whole genome shotgun (WGS) entry which is preliminary data.</text>
</comment>
<accession>A0A1B9F3B1</accession>
<name>A0A1B9F3B1_9BACT</name>
<dbReference type="PANTHER" id="PTHR38825:SF1">
    <property type="entry name" value="TRANSPORTER, LYSE FAMILY"/>
    <property type="match status" value="1"/>
</dbReference>
<dbReference type="Pfam" id="PF01810">
    <property type="entry name" value="LysE"/>
    <property type="match status" value="1"/>
</dbReference>
<feature type="transmembrane region" description="Helical" evidence="6">
    <location>
        <begin position="72"/>
        <end position="92"/>
    </location>
</feature>
<protein>
    <submittedName>
        <fullName evidence="7">Lysine exporter protein (LysE/YggA)</fullName>
    </submittedName>
</protein>
<comment type="subcellular location">
    <subcellularLocation>
        <location evidence="1">Cell membrane</location>
        <topology evidence="1">Multi-pass membrane protein</topology>
    </subcellularLocation>
</comment>
<keyword evidence="8" id="KW-1185">Reference proteome</keyword>
<evidence type="ECO:0000313" key="8">
    <source>
        <dbReference type="Proteomes" id="UP000093080"/>
    </source>
</evidence>
<keyword evidence="5 6" id="KW-0472">Membrane</keyword>
<feature type="transmembrane region" description="Helical" evidence="6">
    <location>
        <begin position="193"/>
        <end position="217"/>
    </location>
</feature>
<dbReference type="OrthoDB" id="9784202at2"/>
<evidence type="ECO:0000256" key="3">
    <source>
        <dbReference type="ARBA" id="ARBA00022692"/>
    </source>
</evidence>
<dbReference type="GO" id="GO:0005886">
    <property type="term" value="C:plasma membrane"/>
    <property type="evidence" value="ECO:0007669"/>
    <property type="project" value="UniProtKB-SubCell"/>
</dbReference>
<evidence type="ECO:0000256" key="5">
    <source>
        <dbReference type="ARBA" id="ARBA00023136"/>
    </source>
</evidence>
<dbReference type="RefSeq" id="WP_083186768.1">
    <property type="nucleotide sequence ID" value="NZ_MAGO01000012.1"/>
</dbReference>
<dbReference type="AlphaFoldDB" id="A0A1B9F3B1"/>